<dbReference type="Proteomes" id="UP000551878">
    <property type="component" value="Unassembled WGS sequence"/>
</dbReference>
<evidence type="ECO:0000313" key="2">
    <source>
        <dbReference type="Proteomes" id="UP000551878"/>
    </source>
</evidence>
<dbReference type="EMBL" id="JACHHB010000002">
    <property type="protein sequence ID" value="MBB5172400.1"/>
    <property type="molecule type" value="Genomic_DNA"/>
</dbReference>
<gene>
    <name evidence="1" type="ORF">HNQ41_000544</name>
</gene>
<reference evidence="1 2" key="1">
    <citation type="submission" date="2020-08" db="EMBL/GenBank/DDBJ databases">
        <title>Genomic Encyclopedia of Type Strains, Phase IV (KMG-IV): sequencing the most valuable type-strain genomes for metagenomic binning, comparative biology and taxonomic classification.</title>
        <authorList>
            <person name="Goeker M."/>
        </authorList>
    </citation>
    <scope>NUCLEOTIDE SEQUENCE [LARGE SCALE GENOMIC DNA]</scope>
    <source>
        <strain evidence="1 2">DSM 24696</strain>
    </source>
</reference>
<comment type="caution">
    <text evidence="1">The sequence shown here is derived from an EMBL/GenBank/DDBJ whole genome shotgun (WGS) entry which is preliminary data.</text>
</comment>
<dbReference type="AlphaFoldDB" id="A0A840QM36"/>
<keyword evidence="2" id="KW-1185">Reference proteome</keyword>
<proteinExistence type="predicted"/>
<sequence>MKKIKVDYYECAAIKLVYRPNCKVCDKKFYHQEICYRIPIHDPFIVCSRCSESFNMKEVRVYWNQEKG</sequence>
<name>A0A840QM36_9BACI</name>
<protein>
    <submittedName>
        <fullName evidence="1">Uncharacterized protein</fullName>
    </submittedName>
</protein>
<evidence type="ECO:0000313" key="1">
    <source>
        <dbReference type="EMBL" id="MBB5172400.1"/>
    </source>
</evidence>
<dbReference type="RefSeq" id="WP_184662877.1">
    <property type="nucleotide sequence ID" value="NZ_JACHHB010000002.1"/>
</dbReference>
<organism evidence="1 2">
    <name type="scientific">Texcoconibacillus texcoconensis</name>
    <dbReference type="NCBI Taxonomy" id="1095777"/>
    <lineage>
        <taxon>Bacteria</taxon>
        <taxon>Bacillati</taxon>
        <taxon>Bacillota</taxon>
        <taxon>Bacilli</taxon>
        <taxon>Bacillales</taxon>
        <taxon>Bacillaceae</taxon>
        <taxon>Texcoconibacillus</taxon>
    </lineage>
</organism>
<accession>A0A840QM36</accession>